<dbReference type="RefSeq" id="WP_011496231.1">
    <property type="nucleotide sequence ID" value="NC_007954.1"/>
</dbReference>
<organism evidence="2 3">
    <name type="scientific">Shewanella denitrificans (strain OS217 / ATCC BAA-1090 / DSM 15013)</name>
    <dbReference type="NCBI Taxonomy" id="318161"/>
    <lineage>
        <taxon>Bacteria</taxon>
        <taxon>Pseudomonadati</taxon>
        <taxon>Pseudomonadota</taxon>
        <taxon>Gammaproteobacteria</taxon>
        <taxon>Alteromonadales</taxon>
        <taxon>Shewanellaceae</taxon>
        <taxon>Shewanella</taxon>
    </lineage>
</organism>
<gene>
    <name evidence="2" type="ordered locus">Sden_1790</name>
</gene>
<evidence type="ECO:0000256" key="1">
    <source>
        <dbReference type="SAM" id="SignalP"/>
    </source>
</evidence>
<protein>
    <submittedName>
        <fullName evidence="2">Putative lipoprotein</fullName>
    </submittedName>
</protein>
<evidence type="ECO:0000313" key="3">
    <source>
        <dbReference type="Proteomes" id="UP000001982"/>
    </source>
</evidence>
<sequence length="93" mass="10427">MFTKLIPSALILLLSACSNSQSPAFQEDRQPEDRDQYSGAEGLVQLQKDQSYLMKKELTDQCMKAKVDLAMALTDNNEAQIEVQTDLISRTCI</sequence>
<dbReference type="AlphaFoldDB" id="Q12NA2"/>
<name>Q12NA2_SHEDO</name>
<evidence type="ECO:0000313" key="2">
    <source>
        <dbReference type="EMBL" id="ABE55074.1"/>
    </source>
</evidence>
<keyword evidence="3" id="KW-1185">Reference proteome</keyword>
<keyword evidence="1" id="KW-0732">Signal</keyword>
<dbReference type="EMBL" id="CP000302">
    <property type="protein sequence ID" value="ABE55074.1"/>
    <property type="molecule type" value="Genomic_DNA"/>
</dbReference>
<dbReference type="OrthoDB" id="6386994at2"/>
<feature type="chain" id="PRO_5004181327" evidence="1">
    <location>
        <begin position="21"/>
        <end position="93"/>
    </location>
</feature>
<dbReference type="KEGG" id="sdn:Sden_1790"/>
<accession>Q12NA2</accession>
<dbReference type="Proteomes" id="UP000001982">
    <property type="component" value="Chromosome"/>
</dbReference>
<reference evidence="2 3" key="1">
    <citation type="submission" date="2006-03" db="EMBL/GenBank/DDBJ databases">
        <title>Complete sequence of Shewanella denitrificans OS217.</title>
        <authorList>
            <consortium name="US DOE Joint Genome Institute"/>
            <person name="Copeland A."/>
            <person name="Lucas S."/>
            <person name="Lapidus A."/>
            <person name="Barry K."/>
            <person name="Detter J.C."/>
            <person name="Glavina del Rio T."/>
            <person name="Hammon N."/>
            <person name="Israni S."/>
            <person name="Dalin E."/>
            <person name="Tice H."/>
            <person name="Pitluck S."/>
            <person name="Brettin T."/>
            <person name="Bruce D."/>
            <person name="Han C."/>
            <person name="Tapia R."/>
            <person name="Gilna P."/>
            <person name="Kiss H."/>
            <person name="Schmutz J."/>
            <person name="Larimer F."/>
            <person name="Land M."/>
            <person name="Hauser L."/>
            <person name="Kyrpides N."/>
            <person name="Lykidis A."/>
            <person name="Richardson P."/>
        </authorList>
    </citation>
    <scope>NUCLEOTIDE SEQUENCE [LARGE SCALE GENOMIC DNA]</scope>
    <source>
        <strain evidence="3">OS217 / ATCC BAA-1090 / DSM 15013</strain>
    </source>
</reference>
<dbReference type="HOGENOM" id="CLU_2394663_0_0_6"/>
<keyword evidence="2" id="KW-0449">Lipoprotein</keyword>
<dbReference type="eggNOG" id="ENOG503330F">
    <property type="taxonomic scope" value="Bacteria"/>
</dbReference>
<feature type="signal peptide" evidence="1">
    <location>
        <begin position="1"/>
        <end position="20"/>
    </location>
</feature>
<dbReference type="PROSITE" id="PS51257">
    <property type="entry name" value="PROKAR_LIPOPROTEIN"/>
    <property type="match status" value="1"/>
</dbReference>
<proteinExistence type="predicted"/>